<dbReference type="HAMAP" id="MF_00038">
    <property type="entry name" value="MraY"/>
    <property type="match status" value="1"/>
</dbReference>
<keyword evidence="7 12" id="KW-0573">Peptidoglycan synthesis</keyword>
<dbReference type="PROSITE" id="PS01348">
    <property type="entry name" value="MRAY_2"/>
    <property type="match status" value="1"/>
</dbReference>
<dbReference type="UniPathway" id="UPA00219"/>
<evidence type="ECO:0000256" key="7">
    <source>
        <dbReference type="ARBA" id="ARBA00022984"/>
    </source>
</evidence>
<evidence type="ECO:0000256" key="8">
    <source>
        <dbReference type="ARBA" id="ARBA00022989"/>
    </source>
</evidence>
<evidence type="ECO:0000256" key="5">
    <source>
        <dbReference type="ARBA" id="ARBA00022692"/>
    </source>
</evidence>
<evidence type="ECO:0000313" key="15">
    <source>
        <dbReference type="EMBL" id="QAT17270.1"/>
    </source>
</evidence>
<keyword evidence="8 12" id="KW-1133">Transmembrane helix</keyword>
<feature type="transmembrane region" description="Helical" evidence="12">
    <location>
        <begin position="102"/>
        <end position="119"/>
    </location>
</feature>
<name>A0A410P569_VELA1</name>
<accession>A0A410P569</accession>
<dbReference type="GO" id="GO:0005886">
    <property type="term" value="C:plasma membrane"/>
    <property type="evidence" value="ECO:0007669"/>
    <property type="project" value="UniProtKB-SubCell"/>
</dbReference>
<organism evidence="15 16">
    <name type="scientific">Velamenicoccus archaeovorus</name>
    <dbReference type="NCBI Taxonomy" id="1930593"/>
    <lineage>
        <taxon>Bacteria</taxon>
        <taxon>Pseudomonadati</taxon>
        <taxon>Candidatus Omnitrophota</taxon>
        <taxon>Candidatus Velamenicoccus</taxon>
    </lineage>
</organism>
<feature type="binding site" evidence="14">
    <location>
        <position position="195"/>
    </location>
    <ligand>
        <name>Mg(2+)</name>
        <dbReference type="ChEBI" id="CHEBI:18420"/>
    </ligand>
</feature>
<dbReference type="GO" id="GO:0008360">
    <property type="term" value="P:regulation of cell shape"/>
    <property type="evidence" value="ECO:0007669"/>
    <property type="project" value="UniProtKB-KW"/>
</dbReference>
<reference evidence="15 16" key="1">
    <citation type="submission" date="2017-01" db="EMBL/GenBank/DDBJ databases">
        <title>First insights into the biology of 'candidatus Vampirococcus archaeovorus'.</title>
        <authorList>
            <person name="Kizina J."/>
            <person name="Jordan S."/>
            <person name="Stueber K."/>
            <person name="Reinhardt R."/>
            <person name="Harder J."/>
        </authorList>
    </citation>
    <scope>NUCLEOTIDE SEQUENCE [LARGE SCALE GENOMIC DNA]</scope>
    <source>
        <strain evidence="15 16">LiM</strain>
    </source>
</reference>
<dbReference type="AlphaFoldDB" id="A0A410P569"/>
<protein>
    <recommendedName>
        <fullName evidence="12 13">Phospho-N-acetylmuramoyl-pentapeptide-transferase</fullName>
        <ecNumber evidence="12 13">2.7.8.13</ecNumber>
    </recommendedName>
    <alternativeName>
        <fullName evidence="12">UDP-MurNAc-pentapeptide phosphotransferase</fullName>
    </alternativeName>
</protein>
<keyword evidence="10 12" id="KW-0131">Cell cycle</keyword>
<evidence type="ECO:0000256" key="1">
    <source>
        <dbReference type="ARBA" id="ARBA00004141"/>
    </source>
</evidence>
<dbReference type="RefSeq" id="WP_128700055.1">
    <property type="nucleotide sequence ID" value="NZ_CP019384.1"/>
</dbReference>
<dbReference type="CDD" id="cd06852">
    <property type="entry name" value="GT_MraY"/>
    <property type="match status" value="1"/>
</dbReference>
<dbReference type="GO" id="GO:0071555">
    <property type="term" value="P:cell wall organization"/>
    <property type="evidence" value="ECO:0007669"/>
    <property type="project" value="UniProtKB-KW"/>
</dbReference>
<dbReference type="PANTHER" id="PTHR22926">
    <property type="entry name" value="PHOSPHO-N-ACETYLMURAMOYL-PENTAPEPTIDE-TRANSFERASE"/>
    <property type="match status" value="1"/>
</dbReference>
<feature type="transmembrane region" description="Helical" evidence="12">
    <location>
        <begin position="78"/>
        <end position="96"/>
    </location>
</feature>
<keyword evidence="5 12" id="KW-0812">Transmembrane</keyword>
<keyword evidence="3 12" id="KW-0132">Cell division</keyword>
<feature type="transmembrane region" description="Helical" evidence="12">
    <location>
        <begin position="266"/>
        <end position="287"/>
    </location>
</feature>
<dbReference type="InterPro" id="IPR018480">
    <property type="entry name" value="PNAcMuramoyl-5peptid_Trfase_CS"/>
</dbReference>
<dbReference type="NCBIfam" id="TIGR00445">
    <property type="entry name" value="mraY"/>
    <property type="match status" value="1"/>
</dbReference>
<feature type="transmembrane region" description="Helical" evidence="12">
    <location>
        <begin position="293"/>
        <end position="314"/>
    </location>
</feature>
<keyword evidence="11 12" id="KW-0961">Cell wall biogenesis/degradation</keyword>
<dbReference type="PROSITE" id="PS01347">
    <property type="entry name" value="MRAY_1"/>
    <property type="match status" value="1"/>
</dbReference>
<feature type="transmembrane region" description="Helical" evidence="12">
    <location>
        <begin position="203"/>
        <end position="222"/>
    </location>
</feature>
<evidence type="ECO:0000256" key="13">
    <source>
        <dbReference type="NCBIfam" id="TIGR00445"/>
    </source>
</evidence>
<dbReference type="GO" id="GO:0008963">
    <property type="term" value="F:phospho-N-acetylmuramoyl-pentapeptide-transferase activity"/>
    <property type="evidence" value="ECO:0007669"/>
    <property type="project" value="UniProtKB-UniRule"/>
</dbReference>
<keyword evidence="12" id="KW-1003">Cell membrane</keyword>
<dbReference type="OrthoDB" id="9805475at2"/>
<comment type="cofactor">
    <cofactor evidence="12 14">
        <name>Mg(2+)</name>
        <dbReference type="ChEBI" id="CHEBI:18420"/>
    </cofactor>
</comment>
<evidence type="ECO:0000256" key="11">
    <source>
        <dbReference type="ARBA" id="ARBA00023316"/>
    </source>
</evidence>
<dbReference type="Pfam" id="PF00953">
    <property type="entry name" value="Glycos_transf_4"/>
    <property type="match status" value="1"/>
</dbReference>
<evidence type="ECO:0000256" key="6">
    <source>
        <dbReference type="ARBA" id="ARBA00022960"/>
    </source>
</evidence>
<dbReference type="Proteomes" id="UP000287243">
    <property type="component" value="Chromosome"/>
</dbReference>
<evidence type="ECO:0000256" key="4">
    <source>
        <dbReference type="ARBA" id="ARBA00022679"/>
    </source>
</evidence>
<comment type="subcellular location">
    <subcellularLocation>
        <location evidence="12">Cell membrane</location>
        <topology evidence="12">Multi-pass membrane protein</topology>
    </subcellularLocation>
    <subcellularLocation>
        <location evidence="1">Membrane</location>
        <topology evidence="1">Multi-pass membrane protein</topology>
    </subcellularLocation>
</comment>
<evidence type="ECO:0000256" key="14">
    <source>
        <dbReference type="PIRSR" id="PIRSR600715-1"/>
    </source>
</evidence>
<feature type="binding site" evidence="14">
    <location>
        <position position="270"/>
    </location>
    <ligand>
        <name>Mg(2+)</name>
        <dbReference type="ChEBI" id="CHEBI:18420"/>
    </ligand>
</feature>
<evidence type="ECO:0000256" key="10">
    <source>
        <dbReference type="ARBA" id="ARBA00023306"/>
    </source>
</evidence>
<keyword evidence="4 12" id="KW-0808">Transferase</keyword>
<dbReference type="GO" id="GO:0009252">
    <property type="term" value="P:peptidoglycan biosynthetic process"/>
    <property type="evidence" value="ECO:0007669"/>
    <property type="project" value="UniProtKB-UniRule"/>
</dbReference>
<keyword evidence="12 14" id="KW-0479">Metal-binding</keyword>
<feature type="transmembrane region" description="Helical" evidence="12">
    <location>
        <begin position="176"/>
        <end position="196"/>
    </location>
</feature>
<dbReference type="GO" id="GO:0051301">
    <property type="term" value="P:cell division"/>
    <property type="evidence" value="ECO:0007669"/>
    <property type="project" value="UniProtKB-KW"/>
</dbReference>
<dbReference type="EC" id="2.7.8.13" evidence="12 13"/>
<feature type="transmembrane region" description="Helical" evidence="12">
    <location>
        <begin position="139"/>
        <end position="156"/>
    </location>
</feature>
<evidence type="ECO:0000256" key="3">
    <source>
        <dbReference type="ARBA" id="ARBA00022618"/>
    </source>
</evidence>
<evidence type="ECO:0000313" key="16">
    <source>
        <dbReference type="Proteomes" id="UP000287243"/>
    </source>
</evidence>
<gene>
    <name evidence="12" type="primary">mraY</name>
    <name evidence="15" type="ORF">BU251_05765</name>
</gene>
<dbReference type="InterPro" id="IPR000715">
    <property type="entry name" value="Glycosyl_transferase_4"/>
</dbReference>
<dbReference type="PANTHER" id="PTHR22926:SF5">
    <property type="entry name" value="PHOSPHO-N-ACETYLMURAMOYL-PENTAPEPTIDE-TRANSFERASE HOMOLOG"/>
    <property type="match status" value="1"/>
</dbReference>
<sequence>MLYYLLYPLKDYFPALNVFKYITFRASMAAMTTFFFCLIFGSRIIRKLAELHVCEHVRQKQEVHALYDLHHHKQGTPTMGGILMVLSTIVATLLWGDLQNNYVLLSLLALLWLGFVGFADDYIKLKYKRSQGLSARAKLVGQLLLGVIVGVVIYLNPDLSTSIDVPFLKNVSFELGVFYIFFVILVIVGTSNAVNLTDGLDGLATGCVLMVVFSYGILTYLTGHLRFSQYLFIPYIEGVGELTVLCAAILGACMGFLWFNCYPASVFMGDVGSLALGGFIGLTAVLIKKELLLVIVGGVFVIEALSVILQVGSFKLRKKRIFKMAPLHHHFQMMGWSESKVIVRFWIISAILALFTLTTLKIR</sequence>
<dbReference type="KEGG" id="vai:BU251_05765"/>
<feature type="transmembrane region" description="Helical" evidence="12">
    <location>
        <begin position="341"/>
        <end position="360"/>
    </location>
</feature>
<feature type="transmembrane region" description="Helical" evidence="12">
    <location>
        <begin position="20"/>
        <end position="41"/>
    </location>
</feature>
<dbReference type="InterPro" id="IPR003524">
    <property type="entry name" value="PNAcMuramoyl-5peptid_Trfase"/>
</dbReference>
<keyword evidence="6 12" id="KW-0133">Cell shape</keyword>
<comment type="function">
    <text evidence="12">Catalyzes the initial step of the lipid cycle reactions in the biosynthesis of the cell wall peptidoglycan: transfers peptidoglycan precursor phospho-MurNAc-pentapeptide from UDP-MurNAc-pentapeptide onto the lipid carrier undecaprenyl phosphate, yielding undecaprenyl-pyrophosphoryl-MurNAc-pentapeptide, known as lipid I.</text>
</comment>
<comment type="pathway">
    <text evidence="12">Cell wall biogenesis; peptidoglycan biosynthesis.</text>
</comment>
<comment type="catalytic activity">
    <reaction evidence="12">
        <text>UDP-N-acetyl-alpha-D-muramoyl-L-alanyl-gamma-D-glutamyl-meso-2,6-diaminopimeloyl-D-alanyl-D-alanine + di-trans,octa-cis-undecaprenyl phosphate = di-trans,octa-cis-undecaprenyl diphospho-N-acetyl-alpha-D-muramoyl-L-alanyl-D-glutamyl-meso-2,6-diaminopimeloyl-D-alanyl-D-alanine + UMP</text>
        <dbReference type="Rhea" id="RHEA:28386"/>
        <dbReference type="ChEBI" id="CHEBI:57865"/>
        <dbReference type="ChEBI" id="CHEBI:60392"/>
        <dbReference type="ChEBI" id="CHEBI:61386"/>
        <dbReference type="ChEBI" id="CHEBI:61387"/>
        <dbReference type="EC" id="2.7.8.13"/>
    </reaction>
</comment>
<evidence type="ECO:0000256" key="2">
    <source>
        <dbReference type="ARBA" id="ARBA00005583"/>
    </source>
</evidence>
<dbReference type="GO" id="GO:0051992">
    <property type="term" value="F:UDP-N-acetylmuramoyl-L-alanyl-D-glutamyl-meso-2,6-diaminopimelyl-D-alanyl-D-alanine:undecaprenyl-phosphate transferase activity"/>
    <property type="evidence" value="ECO:0007669"/>
    <property type="project" value="RHEA"/>
</dbReference>
<comment type="similarity">
    <text evidence="2 12">Belongs to the glycosyltransferase 4 family. MraY subfamily.</text>
</comment>
<evidence type="ECO:0000256" key="12">
    <source>
        <dbReference type="HAMAP-Rule" id="MF_00038"/>
    </source>
</evidence>
<keyword evidence="9 12" id="KW-0472">Membrane</keyword>
<keyword evidence="16" id="KW-1185">Reference proteome</keyword>
<feature type="transmembrane region" description="Helical" evidence="12">
    <location>
        <begin position="242"/>
        <end position="259"/>
    </location>
</feature>
<proteinExistence type="inferred from homology"/>
<dbReference type="EMBL" id="CP019384">
    <property type="protein sequence ID" value="QAT17270.1"/>
    <property type="molecule type" value="Genomic_DNA"/>
</dbReference>
<evidence type="ECO:0000256" key="9">
    <source>
        <dbReference type="ARBA" id="ARBA00023136"/>
    </source>
</evidence>
<dbReference type="GO" id="GO:0046872">
    <property type="term" value="F:metal ion binding"/>
    <property type="evidence" value="ECO:0007669"/>
    <property type="project" value="UniProtKB-KW"/>
</dbReference>
<keyword evidence="12 14" id="KW-0460">Magnesium</keyword>